<dbReference type="PANTHER" id="PTHR15020:SF50">
    <property type="entry name" value="UPF0659 PROTEIN YMR090W"/>
    <property type="match status" value="1"/>
</dbReference>
<name>D6Y0X0_BACIE</name>
<dbReference type="OrthoDB" id="9803892at2"/>
<dbReference type="EMBL" id="CP001791">
    <property type="protein sequence ID" value="ADH98574.1"/>
    <property type="molecule type" value="Genomic_DNA"/>
</dbReference>
<dbReference type="eggNOG" id="COG0702">
    <property type="taxonomic scope" value="Bacteria"/>
</dbReference>
<dbReference type="AlphaFoldDB" id="D6Y0X0"/>
<reference evidence="2" key="1">
    <citation type="submission" date="2009-10" db="EMBL/GenBank/DDBJ databases">
        <title>Complete sequence of Bacillus selenitireducens MLS10.</title>
        <authorList>
            <consortium name="US DOE Joint Genome Institute"/>
            <person name="Lucas S."/>
            <person name="Copeland A."/>
            <person name="Lapidus A."/>
            <person name="Glavina del Rio T."/>
            <person name="Dalin E."/>
            <person name="Tice H."/>
            <person name="Bruce D."/>
            <person name="Goodwin L."/>
            <person name="Pitluck S."/>
            <person name="Sims D."/>
            <person name="Brettin T."/>
            <person name="Detter J.C."/>
            <person name="Han C."/>
            <person name="Larimer F."/>
            <person name="Land M."/>
            <person name="Hauser L."/>
            <person name="Kyrpides N."/>
            <person name="Ovchinnikova G."/>
            <person name="Stolz J."/>
        </authorList>
    </citation>
    <scope>NUCLEOTIDE SEQUENCE [LARGE SCALE GENOMIC DNA]</scope>
    <source>
        <strain evidence="2">MLS10</strain>
    </source>
</reference>
<gene>
    <name evidence="2" type="ordered locus">Bsel_1055</name>
</gene>
<keyword evidence="3" id="KW-1185">Reference proteome</keyword>
<evidence type="ECO:0000313" key="2">
    <source>
        <dbReference type="EMBL" id="ADH98574.1"/>
    </source>
</evidence>
<sequence length="215" mass="22785">MNVLVVGANGQIGTHLVKQLKAHDGHSVKAMVRKKEQAEAWEQEGVHAVVADLESDVGDLKEVMEGSDAVVFTAGSGGATGADKTLLIDLDGAVKTMEAAEAAGIERYVMVSAIQAHNRANWNEQIRHYFAAKHYADRMLELSSLNYTIVRPGGLLNDPGKGTVSAATDLERGSIPREDVAATIVAALDHPNAYRKGFDLVSGNDAPKAALDGLT</sequence>
<dbReference type="Pfam" id="PF13460">
    <property type="entry name" value="NAD_binding_10"/>
    <property type="match status" value="1"/>
</dbReference>
<dbReference type="KEGG" id="bse:Bsel_1055"/>
<dbReference type="CDD" id="cd05243">
    <property type="entry name" value="SDR_a5"/>
    <property type="match status" value="1"/>
</dbReference>
<protein>
    <submittedName>
        <fullName evidence="2">NAD-dependent epimerase/dehydratase</fullName>
    </submittedName>
</protein>
<dbReference type="Gene3D" id="3.40.50.720">
    <property type="entry name" value="NAD(P)-binding Rossmann-like Domain"/>
    <property type="match status" value="1"/>
</dbReference>
<accession>D6Y0X0</accession>
<feature type="domain" description="NAD(P)-binding" evidence="1">
    <location>
        <begin position="7"/>
        <end position="191"/>
    </location>
</feature>
<evidence type="ECO:0000259" key="1">
    <source>
        <dbReference type="Pfam" id="PF13460"/>
    </source>
</evidence>
<dbReference type="Proteomes" id="UP000000271">
    <property type="component" value="Chromosome"/>
</dbReference>
<organism evidence="2 3">
    <name type="scientific">Bacillus selenitireducens (strain ATCC 700615 / DSM 15326 / MLS10)</name>
    <dbReference type="NCBI Taxonomy" id="439292"/>
    <lineage>
        <taxon>Bacteria</taxon>
        <taxon>Bacillati</taxon>
        <taxon>Bacillota</taxon>
        <taxon>Bacilli</taxon>
        <taxon>Bacillales</taxon>
        <taxon>Bacillaceae</taxon>
        <taxon>Salisediminibacterium</taxon>
    </lineage>
</organism>
<dbReference type="HOGENOM" id="CLU_025711_1_2_9"/>
<proteinExistence type="predicted"/>
<dbReference type="SUPFAM" id="SSF51735">
    <property type="entry name" value="NAD(P)-binding Rossmann-fold domains"/>
    <property type="match status" value="1"/>
</dbReference>
<dbReference type="InterPro" id="IPR016040">
    <property type="entry name" value="NAD(P)-bd_dom"/>
</dbReference>
<dbReference type="InterPro" id="IPR036291">
    <property type="entry name" value="NAD(P)-bd_dom_sf"/>
</dbReference>
<dbReference type="PANTHER" id="PTHR15020">
    <property type="entry name" value="FLAVIN REDUCTASE-RELATED"/>
    <property type="match status" value="1"/>
</dbReference>
<evidence type="ECO:0000313" key="3">
    <source>
        <dbReference type="Proteomes" id="UP000000271"/>
    </source>
</evidence>
<dbReference type="STRING" id="439292.Bsel_1055"/>
<dbReference type="RefSeq" id="WP_013171998.1">
    <property type="nucleotide sequence ID" value="NC_014219.1"/>
</dbReference>